<evidence type="ECO:0000313" key="3">
    <source>
        <dbReference type="Proteomes" id="UP000179807"/>
    </source>
</evidence>
<dbReference type="AlphaFoldDB" id="A0A1J4KCM0"/>
<feature type="compositionally biased region" description="Acidic residues" evidence="1">
    <location>
        <begin position="50"/>
        <end position="60"/>
    </location>
</feature>
<dbReference type="GeneID" id="94838399"/>
<accession>A0A1J4KCM0</accession>
<evidence type="ECO:0000256" key="1">
    <source>
        <dbReference type="SAM" id="MobiDB-lite"/>
    </source>
</evidence>
<dbReference type="Proteomes" id="UP000179807">
    <property type="component" value="Unassembled WGS sequence"/>
</dbReference>
<gene>
    <name evidence="2" type="ORF">TRFO_24342</name>
</gene>
<protein>
    <submittedName>
        <fullName evidence="2">Uncharacterized protein</fullName>
    </submittedName>
</protein>
<sequence>MNARSRKKIIEISHHAFDKINKNFKLYLKQGTKVGGKGAPKDIEYLPRTEEDEEEEEEEELKEKIDQLNSEISKEQNPCEVPANEEEQNDNLNRKESEGAQLITINSLNPESLNNDENDSRNENEE</sequence>
<organism evidence="2 3">
    <name type="scientific">Tritrichomonas foetus</name>
    <dbReference type="NCBI Taxonomy" id="1144522"/>
    <lineage>
        <taxon>Eukaryota</taxon>
        <taxon>Metamonada</taxon>
        <taxon>Parabasalia</taxon>
        <taxon>Tritrichomonadida</taxon>
        <taxon>Tritrichomonadidae</taxon>
        <taxon>Tritrichomonas</taxon>
    </lineage>
</organism>
<proteinExistence type="predicted"/>
<keyword evidence="3" id="KW-1185">Reference proteome</keyword>
<evidence type="ECO:0000313" key="2">
    <source>
        <dbReference type="EMBL" id="OHT07444.1"/>
    </source>
</evidence>
<name>A0A1J4KCM0_9EUKA</name>
<feature type="compositionally biased region" description="Basic and acidic residues" evidence="1">
    <location>
        <begin position="39"/>
        <end position="49"/>
    </location>
</feature>
<comment type="caution">
    <text evidence="2">The sequence shown here is derived from an EMBL/GenBank/DDBJ whole genome shotgun (WGS) entry which is preliminary data.</text>
</comment>
<dbReference type="VEuPathDB" id="TrichDB:TRFO_24342"/>
<reference evidence="2" key="1">
    <citation type="submission" date="2016-10" db="EMBL/GenBank/DDBJ databases">
        <authorList>
            <person name="Benchimol M."/>
            <person name="Almeida L.G."/>
            <person name="Vasconcelos A.T."/>
            <person name="Perreira-Neves A."/>
            <person name="Rosa I.A."/>
            <person name="Tasca T."/>
            <person name="Bogo M.R."/>
            <person name="de Souza W."/>
        </authorList>
    </citation>
    <scope>NUCLEOTIDE SEQUENCE [LARGE SCALE GENOMIC DNA]</scope>
    <source>
        <strain evidence="2">K</strain>
    </source>
</reference>
<feature type="region of interest" description="Disordered" evidence="1">
    <location>
        <begin position="32"/>
        <end position="126"/>
    </location>
</feature>
<dbReference type="RefSeq" id="XP_068360580.1">
    <property type="nucleotide sequence ID" value="XM_068503695.1"/>
</dbReference>
<dbReference type="EMBL" id="MLAK01000696">
    <property type="protein sequence ID" value="OHT07444.1"/>
    <property type="molecule type" value="Genomic_DNA"/>
</dbReference>